<dbReference type="STRING" id="1111738.GCA_000427905_00176"/>
<proteinExistence type="predicted"/>
<dbReference type="EMBL" id="QGUI01000454">
    <property type="protein sequence ID" value="PZM95677.1"/>
    <property type="molecule type" value="Genomic_DNA"/>
</dbReference>
<reference evidence="1" key="1">
    <citation type="submission" date="2018-05" db="EMBL/GenBank/DDBJ databases">
        <authorList>
            <person name="Lanie J.A."/>
            <person name="Ng W.-L."/>
            <person name="Kazmierczak K.M."/>
            <person name="Andrzejewski T.M."/>
            <person name="Davidsen T.M."/>
            <person name="Wayne K.J."/>
            <person name="Tettelin H."/>
            <person name="Glass J.I."/>
            <person name="Rusch D."/>
            <person name="Podicherti R."/>
            <person name="Tsui H.-C.T."/>
            <person name="Winkler M.E."/>
        </authorList>
    </citation>
    <scope>NUCLEOTIDE SEQUENCE</scope>
    <source>
        <strain evidence="1">ZC4RG45</strain>
    </source>
</reference>
<organism evidence="1">
    <name type="scientific">Thermocrispum agreste</name>
    <dbReference type="NCBI Taxonomy" id="37925"/>
    <lineage>
        <taxon>Bacteria</taxon>
        <taxon>Bacillati</taxon>
        <taxon>Actinomycetota</taxon>
        <taxon>Actinomycetes</taxon>
        <taxon>Pseudonocardiales</taxon>
        <taxon>Pseudonocardiaceae</taxon>
        <taxon>Thermocrispum</taxon>
    </lineage>
</organism>
<evidence type="ECO:0008006" key="2">
    <source>
        <dbReference type="Google" id="ProtNLM"/>
    </source>
</evidence>
<dbReference type="GO" id="GO:1901135">
    <property type="term" value="P:carbohydrate derivative metabolic process"/>
    <property type="evidence" value="ECO:0007669"/>
    <property type="project" value="InterPro"/>
</dbReference>
<evidence type="ECO:0000313" key="1">
    <source>
        <dbReference type="EMBL" id="PZM95677.1"/>
    </source>
</evidence>
<sequence>MPVVVTDVVPNWVGALDVVYAFTADPGDDELAVSLDRAVRYGATVVLTAPPEGPVAAAVAGRGLLISPQLRGAIPESFPCALITGLLTVSGLNLLPVDVDLVADQLDAEAERNHLGHESFVNPAKSLALRWAERTPLLWGLDPVAAAVAGYGAHALAADAAVVADAAEYRHAVTRVALHRAVVNEHTGSSIFADPEEEAQDGVVPRIRLLLVAIRTDAAASVVRRSAHEVLPEAEVLDMADELGVAEPALAAVLALRMEMAALYLGLASGTVGGRYHSVQA</sequence>
<protein>
    <recommendedName>
        <fullName evidence="2">Bifunctional glucose-6-phosphate/mannose-6-phosphate isomerase C-terminal domain-containing protein</fullName>
    </recommendedName>
</protein>
<dbReference type="AlphaFoldDB" id="A0A2W4JPF6"/>
<dbReference type="InterPro" id="IPR046348">
    <property type="entry name" value="SIS_dom_sf"/>
</dbReference>
<dbReference type="GO" id="GO:0097367">
    <property type="term" value="F:carbohydrate derivative binding"/>
    <property type="evidence" value="ECO:0007669"/>
    <property type="project" value="InterPro"/>
</dbReference>
<accession>A0A2W4JPF6</accession>
<comment type="caution">
    <text evidence="1">The sequence shown here is derived from an EMBL/GenBank/DDBJ whole genome shotgun (WGS) entry which is preliminary data.</text>
</comment>
<dbReference type="SUPFAM" id="SSF53697">
    <property type="entry name" value="SIS domain"/>
    <property type="match status" value="1"/>
</dbReference>
<gene>
    <name evidence="1" type="ORF">DIU77_12015</name>
</gene>
<name>A0A2W4JPF6_9PSEU</name>